<feature type="signal peptide" evidence="2">
    <location>
        <begin position="1"/>
        <end position="23"/>
    </location>
</feature>
<dbReference type="RefSeq" id="WP_045274455.1">
    <property type="nucleotide sequence ID" value="NZ_BAAAUP010000011.1"/>
</dbReference>
<dbReference type="PATRIC" id="fig|92835.4.peg.470"/>
<keyword evidence="2" id="KW-0732">Signal</keyword>
<dbReference type="STRING" id="92835.RS81_00459"/>
<accession>A0A0M2HKA8</accession>
<evidence type="ECO:0008006" key="5">
    <source>
        <dbReference type="Google" id="ProtNLM"/>
    </source>
</evidence>
<sequence>MNRPLTRIGAALLLAGTVALVSACSSPAPETESTPTTAPTVDTPAAEPTAEPTGEPAANADPTCETIISDAAVANFDDIGWTAQADVFRIGATEVDGGVMCKWGDLEVASDHVQQFGWAPIDETAAAAAQDELAANGWRAEESPEGLIVTESTDTAIAPDEDGYGWTYLFGDGWVKFADTKQSLLLIEWPKA</sequence>
<feature type="region of interest" description="Disordered" evidence="1">
    <location>
        <begin position="26"/>
        <end position="61"/>
    </location>
</feature>
<evidence type="ECO:0000313" key="4">
    <source>
        <dbReference type="Proteomes" id="UP000033956"/>
    </source>
</evidence>
<dbReference type="OrthoDB" id="5082740at2"/>
<reference evidence="3 4" key="1">
    <citation type="submission" date="2015-02" db="EMBL/GenBank/DDBJ databases">
        <title>Draft genome sequences of ten Microbacterium spp. with emphasis on heavy metal contaminated environments.</title>
        <authorList>
            <person name="Corretto E."/>
        </authorList>
    </citation>
    <scope>NUCLEOTIDE SEQUENCE [LARGE SCALE GENOMIC DNA]</scope>
    <source>
        <strain evidence="3 4">DSM 12510</strain>
    </source>
</reference>
<dbReference type="PROSITE" id="PS51257">
    <property type="entry name" value="PROKAR_LIPOPROTEIN"/>
    <property type="match status" value="1"/>
</dbReference>
<organism evidence="3 4">
    <name type="scientific">Microbacterium terrae</name>
    <dbReference type="NCBI Taxonomy" id="69369"/>
    <lineage>
        <taxon>Bacteria</taxon>
        <taxon>Bacillati</taxon>
        <taxon>Actinomycetota</taxon>
        <taxon>Actinomycetes</taxon>
        <taxon>Micrococcales</taxon>
        <taxon>Microbacteriaceae</taxon>
        <taxon>Microbacterium</taxon>
    </lineage>
</organism>
<gene>
    <name evidence="3" type="ORF">RS81_00459</name>
</gene>
<protein>
    <recommendedName>
        <fullName evidence="5">Nitrate ABC transporter substrate-binding protein</fullName>
    </recommendedName>
</protein>
<feature type="chain" id="PRO_5038355548" description="Nitrate ABC transporter substrate-binding protein" evidence="2">
    <location>
        <begin position="24"/>
        <end position="192"/>
    </location>
</feature>
<evidence type="ECO:0000313" key="3">
    <source>
        <dbReference type="EMBL" id="KJL44806.1"/>
    </source>
</evidence>
<evidence type="ECO:0000256" key="2">
    <source>
        <dbReference type="SAM" id="SignalP"/>
    </source>
</evidence>
<dbReference type="Proteomes" id="UP000033956">
    <property type="component" value="Unassembled WGS sequence"/>
</dbReference>
<evidence type="ECO:0000256" key="1">
    <source>
        <dbReference type="SAM" id="MobiDB-lite"/>
    </source>
</evidence>
<comment type="caution">
    <text evidence="3">The sequence shown here is derived from an EMBL/GenBank/DDBJ whole genome shotgun (WGS) entry which is preliminary data.</text>
</comment>
<dbReference type="AlphaFoldDB" id="A0A0M2HKA8"/>
<dbReference type="EMBL" id="JYIZ01000029">
    <property type="protein sequence ID" value="KJL44806.1"/>
    <property type="molecule type" value="Genomic_DNA"/>
</dbReference>
<feature type="compositionally biased region" description="Low complexity" evidence="1">
    <location>
        <begin position="26"/>
        <end position="60"/>
    </location>
</feature>
<name>A0A0M2HKA8_9MICO</name>
<proteinExistence type="predicted"/>
<keyword evidence="4" id="KW-1185">Reference proteome</keyword>